<keyword evidence="4" id="KW-1185">Reference proteome</keyword>
<proteinExistence type="predicted"/>
<feature type="transmembrane region" description="Helical" evidence="2">
    <location>
        <begin position="16"/>
        <end position="37"/>
    </location>
</feature>
<evidence type="ECO:0000256" key="2">
    <source>
        <dbReference type="SAM" id="Phobius"/>
    </source>
</evidence>
<accession>A0ABU7KA88</accession>
<feature type="region of interest" description="Disordered" evidence="1">
    <location>
        <begin position="42"/>
        <end position="64"/>
    </location>
</feature>
<keyword evidence="2" id="KW-0812">Transmembrane</keyword>
<dbReference type="RefSeq" id="WP_330092914.1">
    <property type="nucleotide sequence ID" value="NZ_JAUZMY010000017.1"/>
</dbReference>
<keyword evidence="2" id="KW-0472">Membrane</keyword>
<dbReference type="EMBL" id="JAUZMY010000017">
    <property type="protein sequence ID" value="MEE2039140.1"/>
    <property type="molecule type" value="Genomic_DNA"/>
</dbReference>
<reference evidence="3 4" key="1">
    <citation type="submission" date="2023-08" db="EMBL/GenBank/DDBJ databases">
        <authorList>
            <person name="Girao M."/>
            <person name="Carvalho M.F."/>
        </authorList>
    </citation>
    <scope>NUCLEOTIDE SEQUENCE [LARGE SCALE GENOMIC DNA]</scope>
    <source>
        <strain evidence="3 4">CT-R113</strain>
    </source>
</reference>
<protein>
    <submittedName>
        <fullName evidence="3">Uncharacterized protein</fullName>
    </submittedName>
</protein>
<comment type="caution">
    <text evidence="3">The sequence shown here is derived from an EMBL/GenBank/DDBJ whole genome shotgun (WGS) entry which is preliminary data.</text>
</comment>
<organism evidence="3 4">
    <name type="scientific">Nocardiopsis codii</name>
    <dbReference type="NCBI Taxonomy" id="3065942"/>
    <lineage>
        <taxon>Bacteria</taxon>
        <taxon>Bacillati</taxon>
        <taxon>Actinomycetota</taxon>
        <taxon>Actinomycetes</taxon>
        <taxon>Streptosporangiales</taxon>
        <taxon>Nocardiopsidaceae</taxon>
        <taxon>Nocardiopsis</taxon>
    </lineage>
</organism>
<evidence type="ECO:0000256" key="1">
    <source>
        <dbReference type="SAM" id="MobiDB-lite"/>
    </source>
</evidence>
<name>A0ABU7KA88_9ACTN</name>
<gene>
    <name evidence="3" type="ORF">Q8791_18150</name>
</gene>
<evidence type="ECO:0000313" key="3">
    <source>
        <dbReference type="EMBL" id="MEE2039140.1"/>
    </source>
</evidence>
<evidence type="ECO:0000313" key="4">
    <source>
        <dbReference type="Proteomes" id="UP001356095"/>
    </source>
</evidence>
<keyword evidence="2" id="KW-1133">Transmembrane helix</keyword>
<sequence length="197" mass="20813">MTEGSGGASAGRRRRLVLPAAAGAAAVLAAAVCLFLLTGRDDGSGPEGPEEPSPGAGASTPPDAEWVRQQVRILVLERMLTEEDPAEIVGSATEDARSALLEGGAVVDDGHGYRVETDPAAWTVADHLGEEGVRRGSVDDAMDALLWENEVTWCGGEVVGRDFVHTYMDTYQEAFDTREEYRESIAGYVDCGTGAID</sequence>
<dbReference type="Proteomes" id="UP001356095">
    <property type="component" value="Unassembled WGS sequence"/>
</dbReference>